<dbReference type="InterPro" id="IPR002401">
    <property type="entry name" value="Cyt_P450_E_grp-I"/>
</dbReference>
<dbReference type="InterPro" id="IPR001128">
    <property type="entry name" value="Cyt_P450"/>
</dbReference>
<evidence type="ECO:0000313" key="2">
    <source>
        <dbReference type="Proteomes" id="UP001527925"/>
    </source>
</evidence>
<name>A0ABR4NLK0_9FUNG</name>
<dbReference type="EMBL" id="JADGIZ020000001">
    <property type="protein sequence ID" value="KAL2920341.1"/>
    <property type="molecule type" value="Genomic_DNA"/>
</dbReference>
<dbReference type="Pfam" id="PF00067">
    <property type="entry name" value="p450"/>
    <property type="match status" value="2"/>
</dbReference>
<organism evidence="1 2">
    <name type="scientific">Polyrhizophydium stewartii</name>
    <dbReference type="NCBI Taxonomy" id="2732419"/>
    <lineage>
        <taxon>Eukaryota</taxon>
        <taxon>Fungi</taxon>
        <taxon>Fungi incertae sedis</taxon>
        <taxon>Chytridiomycota</taxon>
        <taxon>Chytridiomycota incertae sedis</taxon>
        <taxon>Chytridiomycetes</taxon>
        <taxon>Rhizophydiales</taxon>
        <taxon>Rhizophydiales incertae sedis</taxon>
        <taxon>Polyrhizophydium</taxon>
    </lineage>
</organism>
<evidence type="ECO:0008006" key="3">
    <source>
        <dbReference type="Google" id="ProtNLM"/>
    </source>
</evidence>
<protein>
    <recommendedName>
        <fullName evidence="3">Cytochrome P450</fullName>
    </recommendedName>
</protein>
<evidence type="ECO:0000313" key="1">
    <source>
        <dbReference type="EMBL" id="KAL2920341.1"/>
    </source>
</evidence>
<sequence>MATPAFLDTAVGQTLATSAAALLVAAGVWLLAAAVSPAPRGPLAWPVVGNHGLIRRYAKKERLHKLYDWLARRYGGICQLRSFSRRTVLISEPGAARSVLTRTSEFGADDSLFAEGFAGLVDMPDKDTHMQHMAALKALPREKHLQRILAISMERLFQLLMVLDRKNQADPDFVADFDRVLKALSLDICGMALLSHDFESIAGVDHNEMNLSEIVFNKIVRFAHKRTTVDPFWWWYHRFGAHSPDVVNVKAYFRNIVGRLIQERSKLNFDKIGGPVDALDAFVLVKRRDEAEMKKEAGKAARKEARSEAVAPGIPAAGQVRLLPFAPKSPFSPLTVAQQGSQDKKASERDWAITGEVMATCKFLSSALSFVILELVKNPSVKAKLRAEVDAAWEAAKGFVQLETLQKLPVVDSVIREALRLHPVMATIARQSRVAVEVMGFKFPAATQFLINVGALHTDPKHWRDASEFAPGRWAADACVPGAFHPFGDDVSGGIEAVALVPLRVGQRETPLRVLHVPLADTASGCCQAAVVVLVRHLDLSLAPELPREGSQVDDDDAIVSGWMCRMRDKTTALRMSADVTLRQAGRGLAQDAVTIVCTLHAPPQHSSRLQLAVRHECRRGADSIVIDAPAAGSFAFAGVAAEHAAGMSLHVDVAVPRALVGGLALDVAVLMRGTLRLHRSLLPSLRGGSVASDAPMLAAVPELAAAAADDDSPALSVGRLPSLALGAVALRLIEGTIRIQTHLAAQSVRIDLGAGCVDTSHMRSLGSLAINAAAGDIVTKSVAANHIDMHTGAGTIATGAMLAAHAISARTLAGNLSLASAAITRKAAAASPDGLPDDGEADHKPASIRLSTLGGNITADCGGFASLDASTAAGRVVLSLDPAEGGDATVFAPLGGAHICLAPGFKGSVQRDMAGTGSVTIEGAPGAARSAGKADATQAGRLFVSVRHPDAR</sequence>
<dbReference type="PANTHER" id="PTHR24301">
    <property type="entry name" value="THROMBOXANE-A SYNTHASE"/>
    <property type="match status" value="1"/>
</dbReference>
<dbReference type="PRINTS" id="PR00463">
    <property type="entry name" value="EP450I"/>
</dbReference>
<accession>A0ABR4NLK0</accession>
<dbReference type="PANTHER" id="PTHR24301:SF2">
    <property type="entry name" value="THROMBOXANE-A SYNTHASE"/>
    <property type="match status" value="1"/>
</dbReference>
<dbReference type="Gene3D" id="1.10.630.10">
    <property type="entry name" value="Cytochrome P450"/>
    <property type="match status" value="1"/>
</dbReference>
<dbReference type="InterPro" id="IPR036396">
    <property type="entry name" value="Cyt_P450_sf"/>
</dbReference>
<reference evidence="1 2" key="1">
    <citation type="submission" date="2023-09" db="EMBL/GenBank/DDBJ databases">
        <title>Pangenome analysis of Batrachochytrium dendrobatidis and related Chytrids.</title>
        <authorList>
            <person name="Yacoub M.N."/>
            <person name="Stajich J.E."/>
            <person name="James T.Y."/>
        </authorList>
    </citation>
    <scope>NUCLEOTIDE SEQUENCE [LARGE SCALE GENOMIC DNA]</scope>
    <source>
        <strain evidence="1 2">JEL0888</strain>
    </source>
</reference>
<dbReference type="Proteomes" id="UP001527925">
    <property type="component" value="Unassembled WGS sequence"/>
</dbReference>
<proteinExistence type="predicted"/>
<keyword evidence="2" id="KW-1185">Reference proteome</keyword>
<dbReference type="SUPFAM" id="SSF48264">
    <property type="entry name" value="Cytochrome P450"/>
    <property type="match status" value="1"/>
</dbReference>
<comment type="caution">
    <text evidence="1">The sequence shown here is derived from an EMBL/GenBank/DDBJ whole genome shotgun (WGS) entry which is preliminary data.</text>
</comment>
<gene>
    <name evidence="1" type="ORF">HK105_200414</name>
</gene>